<dbReference type="PROSITE" id="PS51186">
    <property type="entry name" value="GNAT"/>
    <property type="match status" value="1"/>
</dbReference>
<evidence type="ECO:0000313" key="4">
    <source>
        <dbReference type="EMBL" id="MCD5312568.1"/>
    </source>
</evidence>
<sequence>MIVEPARTEDTADISRLLAAYLSTTEQEKAEHGLATGGPLPQRYQDEIDHPQELLAQTLVARKASGERPSGVVVLKTDADQVEIKRLWVDPAERGTGAGRALLQAAQQQAGPRRIVLTVWDWRAAPIALYRSLGFVETPSWDDRERLLCLTFQSSR</sequence>
<dbReference type="InterPro" id="IPR000182">
    <property type="entry name" value="GNAT_dom"/>
</dbReference>
<evidence type="ECO:0000259" key="3">
    <source>
        <dbReference type="PROSITE" id="PS51186"/>
    </source>
</evidence>
<comment type="caution">
    <text evidence="4">The sequence shown here is derived from an EMBL/GenBank/DDBJ whole genome shotgun (WGS) entry which is preliminary data.</text>
</comment>
<dbReference type="InterPro" id="IPR050832">
    <property type="entry name" value="Bact_Acetyltransf"/>
</dbReference>
<name>A0A9X1T0C5_9ACTN</name>
<dbReference type="Gene3D" id="3.40.630.30">
    <property type="match status" value="1"/>
</dbReference>
<proteinExistence type="predicted"/>
<dbReference type="Pfam" id="PF13508">
    <property type="entry name" value="Acetyltransf_7"/>
    <property type="match status" value="1"/>
</dbReference>
<dbReference type="RefSeq" id="WP_231442918.1">
    <property type="nucleotide sequence ID" value="NZ_JAJOMB010000008.1"/>
</dbReference>
<keyword evidence="2" id="KW-0012">Acyltransferase</keyword>
<organism evidence="4 5">
    <name type="scientific">Kineosporia babensis</name>
    <dbReference type="NCBI Taxonomy" id="499548"/>
    <lineage>
        <taxon>Bacteria</taxon>
        <taxon>Bacillati</taxon>
        <taxon>Actinomycetota</taxon>
        <taxon>Actinomycetes</taxon>
        <taxon>Kineosporiales</taxon>
        <taxon>Kineosporiaceae</taxon>
        <taxon>Kineosporia</taxon>
    </lineage>
</organism>
<dbReference type="AlphaFoldDB" id="A0A9X1T0C5"/>
<dbReference type="InterPro" id="IPR016181">
    <property type="entry name" value="Acyl_CoA_acyltransferase"/>
</dbReference>
<evidence type="ECO:0000313" key="5">
    <source>
        <dbReference type="Proteomes" id="UP001138997"/>
    </source>
</evidence>
<dbReference type="PANTHER" id="PTHR43877">
    <property type="entry name" value="AMINOALKYLPHOSPHONATE N-ACETYLTRANSFERASE-RELATED-RELATED"/>
    <property type="match status" value="1"/>
</dbReference>
<dbReference type="EMBL" id="JAJOMB010000008">
    <property type="protein sequence ID" value="MCD5312568.1"/>
    <property type="molecule type" value="Genomic_DNA"/>
</dbReference>
<evidence type="ECO:0000256" key="1">
    <source>
        <dbReference type="ARBA" id="ARBA00022679"/>
    </source>
</evidence>
<keyword evidence="5" id="KW-1185">Reference proteome</keyword>
<keyword evidence="1" id="KW-0808">Transferase</keyword>
<dbReference type="SUPFAM" id="SSF55729">
    <property type="entry name" value="Acyl-CoA N-acyltransferases (Nat)"/>
    <property type="match status" value="1"/>
</dbReference>
<dbReference type="Proteomes" id="UP001138997">
    <property type="component" value="Unassembled WGS sequence"/>
</dbReference>
<accession>A0A9X1T0C5</accession>
<evidence type="ECO:0000256" key="2">
    <source>
        <dbReference type="ARBA" id="ARBA00023315"/>
    </source>
</evidence>
<reference evidence="4" key="1">
    <citation type="submission" date="2021-11" db="EMBL/GenBank/DDBJ databases">
        <title>Streptomyces corallinus and Kineosporia corallina sp. nov., two new coral-derived marine actinobacteria.</title>
        <authorList>
            <person name="Buangrab K."/>
            <person name="Sutthacheep M."/>
            <person name="Yeemin T."/>
            <person name="Harunari E."/>
            <person name="Igarashi Y."/>
            <person name="Sripreechasak P."/>
            <person name="Kanchanasin P."/>
            <person name="Tanasupawat S."/>
            <person name="Phongsopitanun W."/>
        </authorList>
    </citation>
    <scope>NUCLEOTIDE SEQUENCE</scope>
    <source>
        <strain evidence="4">JCM 31032</strain>
    </source>
</reference>
<protein>
    <submittedName>
        <fullName evidence="4">GNAT family N-acetyltransferase</fullName>
    </submittedName>
</protein>
<dbReference type="GO" id="GO:0016747">
    <property type="term" value="F:acyltransferase activity, transferring groups other than amino-acyl groups"/>
    <property type="evidence" value="ECO:0007669"/>
    <property type="project" value="InterPro"/>
</dbReference>
<gene>
    <name evidence="4" type="ORF">LR394_16795</name>
</gene>
<feature type="domain" description="N-acetyltransferase" evidence="3">
    <location>
        <begin position="1"/>
        <end position="153"/>
    </location>
</feature>